<keyword evidence="2 5" id="KW-0812">Transmembrane</keyword>
<evidence type="ECO:0000256" key="2">
    <source>
        <dbReference type="ARBA" id="ARBA00022692"/>
    </source>
</evidence>
<feature type="transmembrane region" description="Helical" evidence="5">
    <location>
        <begin position="266"/>
        <end position="283"/>
    </location>
</feature>
<dbReference type="PANTHER" id="PTHR10846:SF8">
    <property type="entry name" value="INNER MEMBRANE PROTEIN YRBG"/>
    <property type="match status" value="1"/>
</dbReference>
<feature type="domain" description="Sodium/calcium exchanger membrane region" evidence="6">
    <location>
        <begin position="7"/>
        <end position="147"/>
    </location>
</feature>
<evidence type="ECO:0000256" key="3">
    <source>
        <dbReference type="ARBA" id="ARBA00022989"/>
    </source>
</evidence>
<dbReference type="GO" id="GO:0005262">
    <property type="term" value="F:calcium channel activity"/>
    <property type="evidence" value="ECO:0007669"/>
    <property type="project" value="TreeGrafter"/>
</dbReference>
<name>A0A2H4U7Z0_METSM</name>
<dbReference type="GeneID" id="35119170"/>
<dbReference type="InterPro" id="IPR004481">
    <property type="entry name" value="K/Na/Ca-exchanger"/>
</dbReference>
<organism evidence="7 8">
    <name type="scientific">Methanobrevibacter smithii</name>
    <dbReference type="NCBI Taxonomy" id="2173"/>
    <lineage>
        <taxon>Archaea</taxon>
        <taxon>Methanobacteriati</taxon>
        <taxon>Methanobacteriota</taxon>
        <taxon>Methanomada group</taxon>
        <taxon>Methanobacteria</taxon>
        <taxon>Methanobacteriales</taxon>
        <taxon>Methanobacteriaceae</taxon>
        <taxon>Methanobrevibacter</taxon>
    </lineage>
</organism>
<protein>
    <submittedName>
        <fullName evidence="7">Sodium:proton exchanger</fullName>
    </submittedName>
</protein>
<dbReference type="InterPro" id="IPR004837">
    <property type="entry name" value="NaCa_Exmemb"/>
</dbReference>
<feature type="transmembrane region" description="Helical" evidence="5">
    <location>
        <begin position="131"/>
        <end position="149"/>
    </location>
</feature>
<accession>A0A2H4U7Z0</accession>
<reference evidence="7 8" key="1">
    <citation type="submission" date="2016-10" db="EMBL/GenBank/DDBJ databases">
        <authorList>
            <person name="Varghese N."/>
        </authorList>
    </citation>
    <scope>NUCLEOTIDE SEQUENCE [LARGE SCALE GENOMIC DNA]</scope>
    <source>
        <strain evidence="7 8">KB11</strain>
    </source>
</reference>
<feature type="domain" description="Sodium/calcium exchanger membrane region" evidence="6">
    <location>
        <begin position="170"/>
        <end position="311"/>
    </location>
</feature>
<dbReference type="Gene3D" id="1.20.1420.30">
    <property type="entry name" value="NCX, central ion-binding region"/>
    <property type="match status" value="1"/>
</dbReference>
<feature type="transmembrane region" description="Helical" evidence="5">
    <location>
        <begin position="234"/>
        <end position="254"/>
    </location>
</feature>
<evidence type="ECO:0000313" key="7">
    <source>
        <dbReference type="EMBL" id="ATZ60236.1"/>
    </source>
</evidence>
<evidence type="ECO:0000313" key="8">
    <source>
        <dbReference type="Proteomes" id="UP000232133"/>
    </source>
</evidence>
<feature type="transmembrane region" description="Helical" evidence="5">
    <location>
        <begin position="106"/>
        <end position="125"/>
    </location>
</feature>
<evidence type="ECO:0000256" key="1">
    <source>
        <dbReference type="ARBA" id="ARBA00004141"/>
    </source>
</evidence>
<dbReference type="NCBIfam" id="TIGR00367">
    <property type="entry name" value="calcium/sodium antiporter"/>
    <property type="match status" value="1"/>
</dbReference>
<dbReference type="GO" id="GO:0008273">
    <property type="term" value="F:calcium, potassium:sodium antiporter activity"/>
    <property type="evidence" value="ECO:0007669"/>
    <property type="project" value="TreeGrafter"/>
</dbReference>
<dbReference type="PANTHER" id="PTHR10846">
    <property type="entry name" value="SODIUM/POTASSIUM/CALCIUM EXCHANGER"/>
    <property type="match status" value="1"/>
</dbReference>
<dbReference type="GO" id="GO:0006874">
    <property type="term" value="P:intracellular calcium ion homeostasis"/>
    <property type="evidence" value="ECO:0007669"/>
    <property type="project" value="TreeGrafter"/>
</dbReference>
<keyword evidence="3 5" id="KW-1133">Transmembrane helix</keyword>
<evidence type="ECO:0000256" key="5">
    <source>
        <dbReference type="SAM" id="Phobius"/>
    </source>
</evidence>
<dbReference type="InterPro" id="IPR044880">
    <property type="entry name" value="NCX_ion-bd_dom_sf"/>
</dbReference>
<dbReference type="AlphaFoldDB" id="A0A2H4U7Z0"/>
<gene>
    <name evidence="7" type="ORF">BK798_07285</name>
</gene>
<proteinExistence type="predicted"/>
<dbReference type="Proteomes" id="UP000232133">
    <property type="component" value="Chromosome"/>
</dbReference>
<sequence>MIELLIQIVLLIVGFSILIKGSDIFVSGSSNIATILKIPTLIVGLTIVAFGTSAPEAAVSISSSIQGSNALAVSNVIGSNIFNILGIIGVCALLKELKLGENVLNKDMPFLLIVSLLVVGFILLSWDLTRIEGIVLLILIIGYTAHLVYTSKKSKGADFVEKPKFGIGRSIVYVVVGLAAIILGAQLVVNSSSYIAMACGMSETLVGLTIVAIGTSLPELVTSLTALKRDENQLVIGNVIGSNIFNILFVLGLSSTITPIPVNSNMIVDLGLMIIVTILCLIFGKTQSKFDRKEGIILLGLFILYMAFVIFRN</sequence>
<dbReference type="RefSeq" id="WP_100815695.1">
    <property type="nucleotide sequence ID" value="NZ_CP017803.1"/>
</dbReference>
<keyword evidence="4 5" id="KW-0472">Membrane</keyword>
<dbReference type="Pfam" id="PF01699">
    <property type="entry name" value="Na_Ca_ex"/>
    <property type="match status" value="2"/>
</dbReference>
<evidence type="ECO:0000259" key="6">
    <source>
        <dbReference type="Pfam" id="PF01699"/>
    </source>
</evidence>
<feature type="transmembrane region" description="Helical" evidence="5">
    <location>
        <begin position="6"/>
        <end position="26"/>
    </location>
</feature>
<dbReference type="GO" id="GO:0005886">
    <property type="term" value="C:plasma membrane"/>
    <property type="evidence" value="ECO:0007669"/>
    <property type="project" value="TreeGrafter"/>
</dbReference>
<feature type="transmembrane region" description="Helical" evidence="5">
    <location>
        <begin position="170"/>
        <end position="188"/>
    </location>
</feature>
<evidence type="ECO:0000256" key="4">
    <source>
        <dbReference type="ARBA" id="ARBA00023136"/>
    </source>
</evidence>
<feature type="transmembrane region" description="Helical" evidence="5">
    <location>
        <begin position="295"/>
        <end position="311"/>
    </location>
</feature>
<feature type="transmembrane region" description="Helical" evidence="5">
    <location>
        <begin position="38"/>
        <end position="58"/>
    </location>
</feature>
<comment type="subcellular location">
    <subcellularLocation>
        <location evidence="1">Membrane</location>
        <topology evidence="1">Multi-pass membrane protein</topology>
    </subcellularLocation>
</comment>
<dbReference type="EMBL" id="CP017803">
    <property type="protein sequence ID" value="ATZ60236.1"/>
    <property type="molecule type" value="Genomic_DNA"/>
</dbReference>
<feature type="transmembrane region" description="Helical" evidence="5">
    <location>
        <begin position="70"/>
        <end position="94"/>
    </location>
</feature>